<dbReference type="RefSeq" id="WP_380060924.1">
    <property type="nucleotide sequence ID" value="NZ_JBHSEI010000002.1"/>
</dbReference>
<organism evidence="1 2">
    <name type="scientific">Deinococcus hohokamensis</name>
    <dbReference type="NCBI Taxonomy" id="309883"/>
    <lineage>
        <taxon>Bacteria</taxon>
        <taxon>Thermotogati</taxon>
        <taxon>Deinococcota</taxon>
        <taxon>Deinococci</taxon>
        <taxon>Deinococcales</taxon>
        <taxon>Deinococcaceae</taxon>
        <taxon>Deinococcus</taxon>
    </lineage>
</organism>
<protein>
    <submittedName>
        <fullName evidence="1">Uncharacterized protein</fullName>
    </submittedName>
</protein>
<reference evidence="2" key="1">
    <citation type="journal article" date="2019" name="Int. J. Syst. Evol. Microbiol.">
        <title>The Global Catalogue of Microorganisms (GCM) 10K type strain sequencing project: providing services to taxonomists for standard genome sequencing and annotation.</title>
        <authorList>
            <consortium name="The Broad Institute Genomics Platform"/>
            <consortium name="The Broad Institute Genome Sequencing Center for Infectious Disease"/>
            <person name="Wu L."/>
            <person name="Ma J."/>
        </authorList>
    </citation>
    <scope>NUCLEOTIDE SEQUENCE [LARGE SCALE GENOMIC DNA]</scope>
    <source>
        <strain evidence="2">CCUG 55995</strain>
    </source>
</reference>
<proteinExistence type="predicted"/>
<keyword evidence="2" id="KW-1185">Reference proteome</keyword>
<gene>
    <name evidence="1" type="ORF">ACFO0D_06040</name>
</gene>
<dbReference type="EMBL" id="JBHSEI010000002">
    <property type="protein sequence ID" value="MFC4637897.1"/>
    <property type="molecule type" value="Genomic_DNA"/>
</dbReference>
<evidence type="ECO:0000313" key="1">
    <source>
        <dbReference type="EMBL" id="MFC4637897.1"/>
    </source>
</evidence>
<evidence type="ECO:0000313" key="2">
    <source>
        <dbReference type="Proteomes" id="UP001595952"/>
    </source>
</evidence>
<sequence length="146" mass="15673">MPHEDPRTADRTIVAELDLPPSTYRAALMGSHRQTVPEFRDDADFDADVGLLAGLAADLPVGGVVKGSVDEWSATASTPERRRLADELAPGALKHLRLLAAPRPSCRPDPRCVRAALRGGFRRALVPLLHPVTASENTGGRAPTWP</sequence>
<comment type="caution">
    <text evidence="1">The sequence shown here is derived from an EMBL/GenBank/DDBJ whole genome shotgun (WGS) entry which is preliminary data.</text>
</comment>
<dbReference type="Proteomes" id="UP001595952">
    <property type="component" value="Unassembled WGS sequence"/>
</dbReference>
<name>A0ABV9I6C7_9DEIO</name>
<accession>A0ABV9I6C7</accession>